<proteinExistence type="predicted"/>
<dbReference type="EMBL" id="CP022196">
    <property type="protein sequence ID" value="ATG46742.1"/>
    <property type="molecule type" value="Genomic_DNA"/>
</dbReference>
<keyword evidence="2" id="KW-1185">Reference proteome</keyword>
<protein>
    <submittedName>
        <fullName evidence="1">Uncharacterized protein</fullName>
    </submittedName>
</protein>
<dbReference type="Proteomes" id="UP000217935">
    <property type="component" value="Chromosome"/>
</dbReference>
<dbReference type="KEGG" id="ceh:CEW89_03700"/>
<organism evidence="1 2">
    <name type="scientific">Celeribacter ethanolicus</name>
    <dbReference type="NCBI Taxonomy" id="1758178"/>
    <lineage>
        <taxon>Bacteria</taxon>
        <taxon>Pseudomonadati</taxon>
        <taxon>Pseudomonadota</taxon>
        <taxon>Alphaproteobacteria</taxon>
        <taxon>Rhodobacterales</taxon>
        <taxon>Roseobacteraceae</taxon>
        <taxon>Celeribacter</taxon>
    </lineage>
</organism>
<evidence type="ECO:0000313" key="1">
    <source>
        <dbReference type="EMBL" id="ATG46742.1"/>
    </source>
</evidence>
<accession>A0A291G9L9</accession>
<sequence length="71" mass="7897">MSTGVTDVEKGRGSDLLLLEVTKRRRSWFCAMVSGISGRVFPITDGPSGPECLYGPRLRMVSEHPDLERVF</sequence>
<evidence type="ECO:0000313" key="2">
    <source>
        <dbReference type="Proteomes" id="UP000217935"/>
    </source>
</evidence>
<dbReference type="AlphaFoldDB" id="A0A291G9L9"/>
<gene>
    <name evidence="1" type="ORF">CEW89_03700</name>
</gene>
<name>A0A291G9L9_9RHOB</name>
<reference evidence="1 2" key="1">
    <citation type="submission" date="2017-06" db="EMBL/GenBank/DDBJ databases">
        <title>Celeribacter sp. TSPH2 complete genome sequence.</title>
        <authorList>
            <person name="Woo J.-H."/>
            <person name="Kim H.-S."/>
        </authorList>
    </citation>
    <scope>NUCLEOTIDE SEQUENCE [LARGE SCALE GENOMIC DNA]</scope>
    <source>
        <strain evidence="1 2">TSPH2</strain>
    </source>
</reference>